<evidence type="ECO:0000313" key="9">
    <source>
        <dbReference type="Proteomes" id="UP000242146"/>
    </source>
</evidence>
<dbReference type="InterPro" id="IPR016024">
    <property type="entry name" value="ARM-type_fold"/>
</dbReference>
<evidence type="ECO:0000256" key="6">
    <source>
        <dbReference type="ARBA" id="ARBA00044805"/>
    </source>
</evidence>
<comment type="function">
    <text evidence="4">May play a role in the regulation of cytokinesis.</text>
</comment>
<keyword evidence="3" id="KW-0131">Cell cycle</keyword>
<feature type="domain" description="Ataxin-10" evidence="7">
    <location>
        <begin position="394"/>
        <end position="489"/>
    </location>
</feature>
<accession>A0A1X2G948</accession>
<dbReference type="EMBL" id="MCGT01000030">
    <property type="protein sequence ID" value="ORX48260.1"/>
    <property type="molecule type" value="Genomic_DNA"/>
</dbReference>
<comment type="caution">
    <text evidence="8">The sequence shown here is derived from an EMBL/GenBank/DDBJ whole genome shotgun (WGS) entry which is preliminary data.</text>
</comment>
<proteinExistence type="inferred from homology"/>
<comment type="similarity">
    <text evidence="1">Belongs to the ataxin-10 family.</text>
</comment>
<sequence>MASLPRGYLRSKVIAQSSVMSRTILSLDALAHGSLADQQAADLLNEAIQQSVQDQQFRIDFGQQPKLWSSAHKLLSDQAKTQHDWVIPLIKLLRNAAAANPVAQQLACDAKVIIDLVDLIRLSVDSMEEYHVMVVRLATQAVCNMITGNESVLQQVWSLWCETDTKSIWTRVVETIDKDAITAVLILLYQSIRNSASRCELLVKTTNGLSILKAVLLEGERYLDDETNKHFELTYLMMSELLTHGFFVEMLDRLRTSEWTNQSQTMVIKILDLSLYKGNAAAIPWTSLEVNAICDLLCTLCDQATQVMEHALDNNQDQVSKLDLDQAHLMHTCLVLILQTLNWALTNDGHFQQNIRSAWRQRHGMQRIIELLRQSDKMVEWKDKDEAKRGFGFVKRELVQSIGNLCYKDKAFQNEVRELGGLGLILNQMQIDDTNPFMREYATVALRHVLEDNSENQDAISSMTPIGTSQPEELSKMGIQATLEDGKIKWAKFK</sequence>
<dbReference type="InterPro" id="IPR011989">
    <property type="entry name" value="ARM-like"/>
</dbReference>
<evidence type="ECO:0000256" key="3">
    <source>
        <dbReference type="ARBA" id="ARBA00023306"/>
    </source>
</evidence>
<dbReference type="GO" id="GO:0005829">
    <property type="term" value="C:cytosol"/>
    <property type="evidence" value="ECO:0007669"/>
    <property type="project" value="TreeGrafter"/>
</dbReference>
<gene>
    <name evidence="8" type="ORF">DM01DRAFT_1348288</name>
</gene>
<dbReference type="PANTHER" id="PTHR13255:SF0">
    <property type="entry name" value="ATAXIN-10"/>
    <property type="match status" value="1"/>
</dbReference>
<dbReference type="Gene3D" id="1.25.10.10">
    <property type="entry name" value="Leucine-rich Repeat Variant"/>
    <property type="match status" value="2"/>
</dbReference>
<evidence type="ECO:0000259" key="7">
    <source>
        <dbReference type="Pfam" id="PF09759"/>
    </source>
</evidence>
<evidence type="ECO:0000256" key="2">
    <source>
        <dbReference type="ARBA" id="ARBA00022618"/>
    </source>
</evidence>
<dbReference type="Proteomes" id="UP000242146">
    <property type="component" value="Unassembled WGS sequence"/>
</dbReference>
<dbReference type="SUPFAM" id="SSF48371">
    <property type="entry name" value="ARM repeat"/>
    <property type="match status" value="1"/>
</dbReference>
<keyword evidence="2" id="KW-0132">Cell division</keyword>
<evidence type="ECO:0000256" key="4">
    <source>
        <dbReference type="ARBA" id="ARBA00044746"/>
    </source>
</evidence>
<organism evidence="8 9">
    <name type="scientific">Hesseltinella vesiculosa</name>
    <dbReference type="NCBI Taxonomy" id="101127"/>
    <lineage>
        <taxon>Eukaryota</taxon>
        <taxon>Fungi</taxon>
        <taxon>Fungi incertae sedis</taxon>
        <taxon>Mucoromycota</taxon>
        <taxon>Mucoromycotina</taxon>
        <taxon>Mucoromycetes</taxon>
        <taxon>Mucorales</taxon>
        <taxon>Cunninghamellaceae</taxon>
        <taxon>Hesseltinella</taxon>
    </lineage>
</organism>
<protein>
    <recommendedName>
        <fullName evidence="5">Ataxin-10 homolog</fullName>
    </recommendedName>
    <alternativeName>
        <fullName evidence="6">Copper transport protein 86</fullName>
    </alternativeName>
</protein>
<dbReference type="InterPro" id="IPR051374">
    <property type="entry name" value="Ataxin-10/CTR86_families"/>
</dbReference>
<dbReference type="AlphaFoldDB" id="A0A1X2G948"/>
<evidence type="ECO:0000256" key="1">
    <source>
        <dbReference type="ARBA" id="ARBA00008384"/>
    </source>
</evidence>
<dbReference type="Pfam" id="PF09759">
    <property type="entry name" value="Atx10homo_assoc"/>
    <property type="match status" value="1"/>
</dbReference>
<name>A0A1X2G948_9FUNG</name>
<dbReference type="InterPro" id="IPR019156">
    <property type="entry name" value="Ataxin-10_domain"/>
</dbReference>
<keyword evidence="9" id="KW-1185">Reference proteome</keyword>
<dbReference type="PANTHER" id="PTHR13255">
    <property type="entry name" value="ATAXIN-10"/>
    <property type="match status" value="1"/>
</dbReference>
<dbReference type="OrthoDB" id="379794at2759"/>
<reference evidence="8 9" key="1">
    <citation type="submission" date="2016-07" db="EMBL/GenBank/DDBJ databases">
        <title>Pervasive Adenine N6-methylation of Active Genes in Fungi.</title>
        <authorList>
            <consortium name="DOE Joint Genome Institute"/>
            <person name="Mondo S.J."/>
            <person name="Dannebaum R.O."/>
            <person name="Kuo R.C."/>
            <person name="Labutti K."/>
            <person name="Haridas S."/>
            <person name="Kuo A."/>
            <person name="Salamov A."/>
            <person name="Ahrendt S.R."/>
            <person name="Lipzen A."/>
            <person name="Sullivan W."/>
            <person name="Andreopoulos W.B."/>
            <person name="Clum A."/>
            <person name="Lindquist E."/>
            <person name="Daum C."/>
            <person name="Ramamoorthy G.K."/>
            <person name="Gryganskyi A."/>
            <person name="Culley D."/>
            <person name="Magnuson J.K."/>
            <person name="James T.Y."/>
            <person name="O'Malley M.A."/>
            <person name="Stajich J.E."/>
            <person name="Spatafora J.W."/>
            <person name="Visel A."/>
            <person name="Grigoriev I.V."/>
        </authorList>
    </citation>
    <scope>NUCLEOTIDE SEQUENCE [LARGE SCALE GENOMIC DNA]</scope>
    <source>
        <strain evidence="8 9">NRRL 3301</strain>
    </source>
</reference>
<evidence type="ECO:0000313" key="8">
    <source>
        <dbReference type="EMBL" id="ORX48260.1"/>
    </source>
</evidence>
<dbReference type="GO" id="GO:0051301">
    <property type="term" value="P:cell division"/>
    <property type="evidence" value="ECO:0007669"/>
    <property type="project" value="UniProtKB-KW"/>
</dbReference>
<evidence type="ECO:0000256" key="5">
    <source>
        <dbReference type="ARBA" id="ARBA00044801"/>
    </source>
</evidence>